<dbReference type="EMBL" id="JACEFO010001739">
    <property type="protein sequence ID" value="KAF8713983.1"/>
    <property type="molecule type" value="Genomic_DNA"/>
</dbReference>
<evidence type="ECO:0000313" key="2">
    <source>
        <dbReference type="EMBL" id="KAF8713983.1"/>
    </source>
</evidence>
<protein>
    <recommendedName>
        <fullName evidence="1">F-box domain-containing protein</fullName>
    </recommendedName>
</protein>
<dbReference type="SUPFAM" id="SSF81383">
    <property type="entry name" value="F-box domain"/>
    <property type="match status" value="2"/>
</dbReference>
<dbReference type="PANTHER" id="PTHR32133:SF314">
    <property type="entry name" value="F-BOX DOMAIN-CONTAINING PROTEIN"/>
    <property type="match status" value="1"/>
</dbReference>
<feature type="domain" description="F-box" evidence="1">
    <location>
        <begin position="11"/>
        <end position="54"/>
    </location>
</feature>
<accession>A0A835BWL6</accession>
<evidence type="ECO:0000259" key="1">
    <source>
        <dbReference type="SMART" id="SM00256"/>
    </source>
</evidence>
<dbReference type="InterPro" id="IPR056594">
    <property type="entry name" value="AT5G49610-like_b-prop"/>
</dbReference>
<dbReference type="SUPFAM" id="SSF50965">
    <property type="entry name" value="Galactose oxidase, central domain"/>
    <property type="match status" value="1"/>
</dbReference>
<name>A0A835BWL6_9POAL</name>
<gene>
    <name evidence="2" type="ORF">HU200_027973</name>
</gene>
<dbReference type="InterPro" id="IPR011043">
    <property type="entry name" value="Gal_Oxase/kelch_b-propeller"/>
</dbReference>
<dbReference type="PANTHER" id="PTHR32133">
    <property type="entry name" value="OS07G0120400 PROTEIN"/>
    <property type="match status" value="1"/>
</dbReference>
<dbReference type="Pfam" id="PF23635">
    <property type="entry name" value="Beta-prop_AT5G49610-like"/>
    <property type="match status" value="1"/>
</dbReference>
<sequence>MAPPPRPPPELVADIVGEILLLLPPTDPATLVRASVVCKLWRRLLADPSFHRRYRAIHDTPLLGFLHDHYTYGAVSVPRFVSTLPRRSSPFPQPKLGHRDCSVLDCRHGRVLFDVCGYSINLIVWDPITGHRHELPEPPIVRSLYSAAVLCAATVSGECDHLDCHGDPFLVVLMALDVTESVMQAHVYSSETGAWNLSAHRDLRLHVARKPASTLIDDNIYFALDSAIITTLLRYDMYKNCLSTIDAPASHAHEGGGFATLAMEDGSLGFVHIRDACLHLWSRNDVDTEVDDDGWELWRSFELGAYIPNPCSQVSVVGSAEDAGFIFLSTDFGLFAAGLGSGWMHRVSEPGHYDAVFPFMSFYTSCSLPSYSVEIEIAILEVCVHSAENTMAPPRLRQPPELMPEIVEEILLRVPPDDPATLTRASTVCKHWRRCNIPEFWMFEKCEFSKTSV</sequence>
<dbReference type="Proteomes" id="UP000636709">
    <property type="component" value="Unassembled WGS sequence"/>
</dbReference>
<organism evidence="2 3">
    <name type="scientific">Digitaria exilis</name>
    <dbReference type="NCBI Taxonomy" id="1010633"/>
    <lineage>
        <taxon>Eukaryota</taxon>
        <taxon>Viridiplantae</taxon>
        <taxon>Streptophyta</taxon>
        <taxon>Embryophyta</taxon>
        <taxon>Tracheophyta</taxon>
        <taxon>Spermatophyta</taxon>
        <taxon>Magnoliopsida</taxon>
        <taxon>Liliopsida</taxon>
        <taxon>Poales</taxon>
        <taxon>Poaceae</taxon>
        <taxon>PACMAD clade</taxon>
        <taxon>Panicoideae</taxon>
        <taxon>Panicodae</taxon>
        <taxon>Paniceae</taxon>
        <taxon>Anthephorinae</taxon>
        <taxon>Digitaria</taxon>
    </lineage>
</organism>
<proteinExistence type="predicted"/>
<dbReference type="OrthoDB" id="693671at2759"/>
<dbReference type="Gene3D" id="1.20.1280.50">
    <property type="match status" value="2"/>
</dbReference>
<dbReference type="InterPro" id="IPR001810">
    <property type="entry name" value="F-box_dom"/>
</dbReference>
<dbReference type="SMART" id="SM00256">
    <property type="entry name" value="FBOX"/>
    <property type="match status" value="2"/>
</dbReference>
<feature type="domain" description="F-box" evidence="1">
    <location>
        <begin position="403"/>
        <end position="445"/>
    </location>
</feature>
<keyword evidence="3" id="KW-1185">Reference proteome</keyword>
<reference evidence="2" key="1">
    <citation type="submission" date="2020-07" db="EMBL/GenBank/DDBJ databases">
        <title>Genome sequence and genetic diversity analysis of an under-domesticated orphan crop, white fonio (Digitaria exilis).</title>
        <authorList>
            <person name="Bennetzen J.L."/>
            <person name="Chen S."/>
            <person name="Ma X."/>
            <person name="Wang X."/>
            <person name="Yssel A.E.J."/>
            <person name="Chaluvadi S.R."/>
            <person name="Johnson M."/>
            <person name="Gangashetty P."/>
            <person name="Hamidou F."/>
            <person name="Sanogo M.D."/>
            <person name="Zwaenepoel A."/>
            <person name="Wallace J."/>
            <person name="Van De Peer Y."/>
            <person name="Van Deynze A."/>
        </authorList>
    </citation>
    <scope>NUCLEOTIDE SEQUENCE</scope>
    <source>
        <tissue evidence="2">Leaves</tissue>
    </source>
</reference>
<evidence type="ECO:0000313" key="3">
    <source>
        <dbReference type="Proteomes" id="UP000636709"/>
    </source>
</evidence>
<dbReference type="Pfam" id="PF00646">
    <property type="entry name" value="F-box"/>
    <property type="match status" value="2"/>
</dbReference>
<dbReference type="InterPro" id="IPR036047">
    <property type="entry name" value="F-box-like_dom_sf"/>
</dbReference>
<dbReference type="AlphaFoldDB" id="A0A835BWL6"/>
<comment type="caution">
    <text evidence="2">The sequence shown here is derived from an EMBL/GenBank/DDBJ whole genome shotgun (WGS) entry which is preliminary data.</text>
</comment>